<dbReference type="InterPro" id="IPR015797">
    <property type="entry name" value="NUDIX_hydrolase-like_dom_sf"/>
</dbReference>
<comment type="similarity">
    <text evidence="1">Belongs to the Nudix hydrolase family.</text>
</comment>
<dbReference type="Pfam" id="PF18290">
    <property type="entry name" value="Nudix_hydro"/>
    <property type="match status" value="1"/>
</dbReference>
<evidence type="ECO:0000256" key="2">
    <source>
        <dbReference type="ARBA" id="ARBA00022723"/>
    </source>
</evidence>
<evidence type="ECO:0000256" key="1">
    <source>
        <dbReference type="ARBA" id="ARBA00005582"/>
    </source>
</evidence>
<organism evidence="5 6">
    <name type="scientific">Turnera subulata</name>
    <dbReference type="NCBI Taxonomy" id="218843"/>
    <lineage>
        <taxon>Eukaryota</taxon>
        <taxon>Viridiplantae</taxon>
        <taxon>Streptophyta</taxon>
        <taxon>Embryophyta</taxon>
        <taxon>Tracheophyta</taxon>
        <taxon>Spermatophyta</taxon>
        <taxon>Magnoliopsida</taxon>
        <taxon>eudicotyledons</taxon>
        <taxon>Gunneridae</taxon>
        <taxon>Pentapetalae</taxon>
        <taxon>rosids</taxon>
        <taxon>fabids</taxon>
        <taxon>Malpighiales</taxon>
        <taxon>Passifloraceae</taxon>
        <taxon>Turnera</taxon>
    </lineage>
</organism>
<dbReference type="GO" id="GO:0035529">
    <property type="term" value="F:NADH pyrophosphatase activity"/>
    <property type="evidence" value="ECO:0007669"/>
    <property type="project" value="TreeGrafter"/>
</dbReference>
<keyword evidence="3" id="KW-0378">Hydrolase</keyword>
<dbReference type="PRINTS" id="PR01356">
    <property type="entry name" value="GFGPROTEIN"/>
</dbReference>
<reference evidence="5" key="1">
    <citation type="submission" date="2022-02" db="EMBL/GenBank/DDBJ databases">
        <authorList>
            <person name="Henning P.M."/>
            <person name="McCubbin A.G."/>
            <person name="Shore J.S."/>
        </authorList>
    </citation>
    <scope>NUCLEOTIDE SEQUENCE</scope>
    <source>
        <strain evidence="5">F60SS</strain>
        <tissue evidence="5">Leaves</tissue>
    </source>
</reference>
<dbReference type="OrthoDB" id="447842at2759"/>
<feature type="domain" description="Nudix hydrolase" evidence="4">
    <location>
        <begin position="118"/>
        <end position="248"/>
    </location>
</feature>
<dbReference type="PANTHER" id="PTHR13994:SF29">
    <property type="entry name" value="NUDIX HYDROLASE 2"/>
    <property type="match status" value="1"/>
</dbReference>
<evidence type="ECO:0000259" key="4">
    <source>
        <dbReference type="PROSITE" id="PS51462"/>
    </source>
</evidence>
<dbReference type="PANTHER" id="PTHR13994">
    <property type="entry name" value="NUDIX HYDROLASE RELATED"/>
    <property type="match status" value="1"/>
</dbReference>
<dbReference type="InterPro" id="IPR040618">
    <property type="entry name" value="Pre-Nudix"/>
</dbReference>
<gene>
    <name evidence="5" type="ORF">Tsubulata_037801</name>
</gene>
<name>A0A9Q0JQV6_9ROSI</name>
<dbReference type="CDD" id="cd04670">
    <property type="entry name" value="NUDIX_ASFGF2_Nudt6"/>
    <property type="match status" value="1"/>
</dbReference>
<dbReference type="GO" id="GO:0051287">
    <property type="term" value="F:NAD binding"/>
    <property type="evidence" value="ECO:0007669"/>
    <property type="project" value="TreeGrafter"/>
</dbReference>
<comment type="caution">
    <text evidence="5">The sequence shown here is derived from an EMBL/GenBank/DDBJ whole genome shotgun (WGS) entry which is preliminary data.</text>
</comment>
<reference evidence="5" key="2">
    <citation type="journal article" date="2023" name="Plants (Basel)">
        <title>Annotation of the Turnera subulata (Passifloraceae) Draft Genome Reveals the S-Locus Evolved after the Divergence of Turneroideae from Passifloroideae in a Stepwise Manner.</title>
        <authorList>
            <person name="Henning P.M."/>
            <person name="Roalson E.H."/>
            <person name="Mir W."/>
            <person name="McCubbin A.G."/>
            <person name="Shore J.S."/>
        </authorList>
    </citation>
    <scope>NUCLEOTIDE SEQUENCE</scope>
    <source>
        <strain evidence="5">F60SS</strain>
    </source>
</reference>
<evidence type="ECO:0000256" key="3">
    <source>
        <dbReference type="ARBA" id="ARBA00022801"/>
    </source>
</evidence>
<dbReference type="GO" id="GO:0047631">
    <property type="term" value="F:ADP-ribose diphosphatase activity"/>
    <property type="evidence" value="ECO:0007669"/>
    <property type="project" value="TreeGrafter"/>
</dbReference>
<dbReference type="Pfam" id="PF00293">
    <property type="entry name" value="NUDIX"/>
    <property type="match status" value="1"/>
</dbReference>
<evidence type="ECO:0000313" key="5">
    <source>
        <dbReference type="EMBL" id="KAJ4850724.1"/>
    </source>
</evidence>
<dbReference type="FunFam" id="3.90.79.10:FF:000015">
    <property type="entry name" value="Nudix hydrolase 8"/>
    <property type="match status" value="1"/>
</dbReference>
<keyword evidence="2" id="KW-0479">Metal-binding</keyword>
<dbReference type="FunFam" id="3.40.630.30:FF:000016">
    <property type="entry name" value="nudix hydrolase 2"/>
    <property type="match status" value="1"/>
</dbReference>
<protein>
    <recommendedName>
        <fullName evidence="4">Nudix hydrolase domain-containing protein</fullName>
    </recommendedName>
</protein>
<dbReference type="GO" id="GO:0046872">
    <property type="term" value="F:metal ion binding"/>
    <property type="evidence" value="ECO:0007669"/>
    <property type="project" value="UniProtKB-KW"/>
</dbReference>
<dbReference type="AlphaFoldDB" id="A0A9Q0JQV6"/>
<dbReference type="Gene3D" id="3.40.630.30">
    <property type="match status" value="1"/>
</dbReference>
<evidence type="ECO:0000313" key="6">
    <source>
        <dbReference type="Proteomes" id="UP001141552"/>
    </source>
</evidence>
<dbReference type="Gene3D" id="3.90.79.10">
    <property type="entry name" value="Nucleoside Triphosphate Pyrophosphohydrolase"/>
    <property type="match status" value="1"/>
</dbReference>
<dbReference type="InterPro" id="IPR000086">
    <property type="entry name" value="NUDIX_hydrolase_dom"/>
</dbReference>
<sequence>MVTAVSSLALVGHKLSENELQQITELQLTATEDDHGGVIVEMNKPVEPEVFACTLRASISLWRKQGKRGVWIKIPIELVNLVEAAVKQGFWFHHAEPKYLMLAYWIPEGSHTLPANASHVVRVGAFVMNEKREVLVVKEKCGIFLRTGEWKLPTGTVEEGEDVCTAVVREVKEETAIDTEFLEVLAFGESHQSFFQKSELFFLCILRPVSFDIQEQESEILAAQWMPWEEYLAQPVVQESELLKLTADICLAKKDENYSGFSPFPTKLRFTDQKSHLYLNYQDLKRQ</sequence>
<dbReference type="SUPFAM" id="SSF55811">
    <property type="entry name" value="Nudix"/>
    <property type="match status" value="1"/>
</dbReference>
<dbReference type="InterPro" id="IPR003293">
    <property type="entry name" value="Nudix_hydrolase6-like"/>
</dbReference>
<keyword evidence="6" id="KW-1185">Reference proteome</keyword>
<accession>A0A9Q0JQV6</accession>
<dbReference type="PROSITE" id="PS51462">
    <property type="entry name" value="NUDIX"/>
    <property type="match status" value="1"/>
</dbReference>
<dbReference type="Proteomes" id="UP001141552">
    <property type="component" value="Unassembled WGS sequence"/>
</dbReference>
<dbReference type="EMBL" id="JAKUCV010000244">
    <property type="protein sequence ID" value="KAJ4850724.1"/>
    <property type="molecule type" value="Genomic_DNA"/>
</dbReference>
<proteinExistence type="inferred from homology"/>